<feature type="transmembrane region" description="Helical" evidence="1">
    <location>
        <begin position="66"/>
        <end position="84"/>
    </location>
</feature>
<dbReference type="PATRIC" id="fig|1423792.3.peg.1060"/>
<dbReference type="AlphaFoldDB" id="A0A0R1N0E1"/>
<keyword evidence="1" id="KW-0472">Membrane</keyword>
<sequence length="104" mass="11804">MFPIYLQFFFFGMTAFCLIRDRRVHRYLFSTAFVALTFGYSVLQFYALVSAIDNGVTITNANLVSYLYLAEIIVSLILLIYVFVRAALIELPGGEQSSAKKKVL</sequence>
<evidence type="ECO:0000313" key="3">
    <source>
        <dbReference type="Proteomes" id="UP000051330"/>
    </source>
</evidence>
<keyword evidence="1" id="KW-0812">Transmembrane</keyword>
<comment type="caution">
    <text evidence="2">The sequence shown here is derived from an EMBL/GenBank/DDBJ whole genome shotgun (WGS) entry which is preliminary data.</text>
</comment>
<evidence type="ECO:0000313" key="2">
    <source>
        <dbReference type="EMBL" id="KRL09995.1"/>
    </source>
</evidence>
<name>A0A0R1N0E1_9LACO</name>
<dbReference type="EMBL" id="AZEC01000016">
    <property type="protein sequence ID" value="KRL09995.1"/>
    <property type="molecule type" value="Genomic_DNA"/>
</dbReference>
<keyword evidence="1" id="KW-1133">Transmembrane helix</keyword>
<feature type="transmembrane region" description="Helical" evidence="1">
    <location>
        <begin position="27"/>
        <end position="46"/>
    </location>
</feature>
<gene>
    <name evidence="2" type="ORF">FD09_GL001038</name>
</gene>
<dbReference type="Proteomes" id="UP000051330">
    <property type="component" value="Unassembled WGS sequence"/>
</dbReference>
<protein>
    <submittedName>
        <fullName evidence="2">Uncharacterized protein</fullName>
    </submittedName>
</protein>
<reference evidence="2 3" key="1">
    <citation type="journal article" date="2015" name="Genome Announc.">
        <title>Expanding the biotechnology potential of lactobacilli through comparative genomics of 213 strains and associated genera.</title>
        <authorList>
            <person name="Sun Z."/>
            <person name="Harris H.M."/>
            <person name="McCann A."/>
            <person name="Guo C."/>
            <person name="Argimon S."/>
            <person name="Zhang W."/>
            <person name="Yang X."/>
            <person name="Jeffery I.B."/>
            <person name="Cooney J.C."/>
            <person name="Kagawa T.F."/>
            <person name="Liu W."/>
            <person name="Song Y."/>
            <person name="Salvetti E."/>
            <person name="Wrobel A."/>
            <person name="Rasinkangas P."/>
            <person name="Parkhill J."/>
            <person name="Rea M.C."/>
            <person name="O'Sullivan O."/>
            <person name="Ritari J."/>
            <person name="Douillard F.P."/>
            <person name="Paul Ross R."/>
            <person name="Yang R."/>
            <person name="Briner A.E."/>
            <person name="Felis G.E."/>
            <person name="de Vos W.M."/>
            <person name="Barrangou R."/>
            <person name="Klaenhammer T.R."/>
            <person name="Caufield P.W."/>
            <person name="Cui Y."/>
            <person name="Zhang H."/>
            <person name="O'Toole P.W."/>
        </authorList>
    </citation>
    <scope>NUCLEOTIDE SEQUENCE [LARGE SCALE GENOMIC DNA]</scope>
    <source>
        <strain evidence="2 3">DSM 12744</strain>
    </source>
</reference>
<evidence type="ECO:0000256" key="1">
    <source>
        <dbReference type="SAM" id="Phobius"/>
    </source>
</evidence>
<accession>A0A0R1N0E1</accession>
<keyword evidence="3" id="KW-1185">Reference proteome</keyword>
<proteinExistence type="predicted"/>
<organism evidence="2 3">
    <name type="scientific">Schleiferilactobacillus perolens DSM 12744</name>
    <dbReference type="NCBI Taxonomy" id="1423792"/>
    <lineage>
        <taxon>Bacteria</taxon>
        <taxon>Bacillati</taxon>
        <taxon>Bacillota</taxon>
        <taxon>Bacilli</taxon>
        <taxon>Lactobacillales</taxon>
        <taxon>Lactobacillaceae</taxon>
        <taxon>Schleiferilactobacillus</taxon>
    </lineage>
</organism>